<proteinExistence type="predicted"/>
<gene>
    <name evidence="1" type="ORF">ENT73_04875</name>
</gene>
<reference evidence="1" key="1">
    <citation type="journal article" date="2020" name="mSystems">
        <title>Genome- and Community-Level Interaction Insights into Carbon Utilization and Element Cycling Functions of Hydrothermarchaeota in Hydrothermal Sediment.</title>
        <authorList>
            <person name="Zhou Z."/>
            <person name="Liu Y."/>
            <person name="Xu W."/>
            <person name="Pan J."/>
            <person name="Luo Z.H."/>
            <person name="Li M."/>
        </authorList>
    </citation>
    <scope>NUCLEOTIDE SEQUENCE [LARGE SCALE GENOMIC DNA]</scope>
    <source>
        <strain evidence="1">SpSt-605</strain>
    </source>
</reference>
<comment type="caution">
    <text evidence="1">The sequence shown here is derived from an EMBL/GenBank/DDBJ whole genome shotgun (WGS) entry which is preliminary data.</text>
</comment>
<evidence type="ECO:0000313" key="1">
    <source>
        <dbReference type="EMBL" id="HGV55403.1"/>
    </source>
</evidence>
<accession>A0A832LVV8</accession>
<sequence length="88" mass="10206">MEKALRGSKTHKVRVKKPLYFPQKEKLVCPFCGNSEEFYEIIENATFYIHYIQTDEGLLEPVEEEAEVLGPVKFYCGSCHSDISFLKK</sequence>
<dbReference type="EMBL" id="DSZU01000082">
    <property type="protein sequence ID" value="HGV55403.1"/>
    <property type="molecule type" value="Genomic_DNA"/>
</dbReference>
<name>A0A832LVV8_9BACT</name>
<dbReference type="AlphaFoldDB" id="A0A832LVV8"/>
<protein>
    <submittedName>
        <fullName evidence="1">Uncharacterized protein</fullName>
    </submittedName>
</protein>
<organism evidence="1">
    <name type="scientific">Caldimicrobium thiodismutans</name>
    <dbReference type="NCBI Taxonomy" id="1653476"/>
    <lineage>
        <taxon>Bacteria</taxon>
        <taxon>Pseudomonadati</taxon>
        <taxon>Thermodesulfobacteriota</taxon>
        <taxon>Thermodesulfobacteria</taxon>
        <taxon>Thermodesulfobacteriales</taxon>
        <taxon>Thermodesulfobacteriaceae</taxon>
        <taxon>Caldimicrobium</taxon>
    </lineage>
</organism>